<evidence type="ECO:0000313" key="3">
    <source>
        <dbReference type="Proteomes" id="UP001497482"/>
    </source>
</evidence>
<feature type="compositionally biased region" description="Polar residues" evidence="1">
    <location>
        <begin position="107"/>
        <end position="116"/>
    </location>
</feature>
<dbReference type="AlphaFoldDB" id="A0AAV2M3P0"/>
<gene>
    <name evidence="2" type="ORF">KC01_LOCUS34968</name>
</gene>
<feature type="compositionally biased region" description="Low complexity" evidence="1">
    <location>
        <begin position="117"/>
        <end position="133"/>
    </location>
</feature>
<keyword evidence="3" id="KW-1185">Reference proteome</keyword>
<evidence type="ECO:0000313" key="2">
    <source>
        <dbReference type="EMBL" id="CAL1607963.1"/>
    </source>
</evidence>
<accession>A0AAV2M3P0</accession>
<protein>
    <submittedName>
        <fullName evidence="2">Uncharacterized protein</fullName>
    </submittedName>
</protein>
<sequence length="257" mass="27892">MTMASVSLVGQPPQPHALTQEPQLHFGVKKSLLARKTSWEKMVFRRSSVGDPGAKSPPQSTAVTPGRLEDNARQIISNNHALLKRPMEVIVANGHGTSETRGACRKSSPQTVTANGHSQSSHRGISGSSNNSSIPILERLTQGKTGVVKLARTEPHRRQAWTIFPASTGEGSRGEGHRFEAKAVRQDWCDACNCQVQTQALKCQVPIGSSAAGAIVLRLQFYRSLSSRLRLQRVTPAAVSNCILSKAFHVTNQEIQM</sequence>
<organism evidence="2 3">
    <name type="scientific">Knipowitschia caucasica</name>
    <name type="common">Caucasian dwarf goby</name>
    <name type="synonym">Pomatoschistus caucasicus</name>
    <dbReference type="NCBI Taxonomy" id="637954"/>
    <lineage>
        <taxon>Eukaryota</taxon>
        <taxon>Metazoa</taxon>
        <taxon>Chordata</taxon>
        <taxon>Craniata</taxon>
        <taxon>Vertebrata</taxon>
        <taxon>Euteleostomi</taxon>
        <taxon>Actinopterygii</taxon>
        <taxon>Neopterygii</taxon>
        <taxon>Teleostei</taxon>
        <taxon>Neoteleostei</taxon>
        <taxon>Acanthomorphata</taxon>
        <taxon>Gobiaria</taxon>
        <taxon>Gobiiformes</taxon>
        <taxon>Gobioidei</taxon>
        <taxon>Gobiidae</taxon>
        <taxon>Gobiinae</taxon>
        <taxon>Knipowitschia</taxon>
    </lineage>
</organism>
<proteinExistence type="predicted"/>
<name>A0AAV2M3P0_KNICA</name>
<feature type="region of interest" description="Disordered" evidence="1">
    <location>
        <begin position="46"/>
        <end position="65"/>
    </location>
</feature>
<dbReference type="EMBL" id="OZ035828">
    <property type="protein sequence ID" value="CAL1607963.1"/>
    <property type="molecule type" value="Genomic_DNA"/>
</dbReference>
<feature type="region of interest" description="Disordered" evidence="1">
    <location>
        <begin position="97"/>
        <end position="133"/>
    </location>
</feature>
<evidence type="ECO:0000256" key="1">
    <source>
        <dbReference type="SAM" id="MobiDB-lite"/>
    </source>
</evidence>
<dbReference type="Proteomes" id="UP001497482">
    <property type="component" value="Chromosome 6"/>
</dbReference>
<reference evidence="2 3" key="1">
    <citation type="submission" date="2024-04" db="EMBL/GenBank/DDBJ databases">
        <authorList>
            <person name="Waldvogel A.-M."/>
            <person name="Schoenle A."/>
        </authorList>
    </citation>
    <scope>NUCLEOTIDE SEQUENCE [LARGE SCALE GENOMIC DNA]</scope>
</reference>